<dbReference type="PANTHER" id="PTHR42790">
    <property type="entry name" value="AMINOTRANSFERASE"/>
    <property type="match status" value="1"/>
</dbReference>
<dbReference type="CDD" id="cd00609">
    <property type="entry name" value="AAT_like"/>
    <property type="match status" value="1"/>
</dbReference>
<dbReference type="PANTHER" id="PTHR42790:SF1">
    <property type="entry name" value="AROMATIC AMINO ACID AMINOTRANSFERASE, HYPOTHETICAL (EUROFUNG)"/>
    <property type="match status" value="1"/>
</dbReference>
<evidence type="ECO:0000313" key="8">
    <source>
        <dbReference type="Proteomes" id="UP001465976"/>
    </source>
</evidence>
<evidence type="ECO:0000256" key="3">
    <source>
        <dbReference type="ARBA" id="ARBA00022576"/>
    </source>
</evidence>
<proteinExistence type="inferred from homology"/>
<dbReference type="InterPro" id="IPR015424">
    <property type="entry name" value="PyrdxlP-dep_Trfase"/>
</dbReference>
<feature type="domain" description="Aminotransferase class I/classII large" evidence="6">
    <location>
        <begin position="118"/>
        <end position="396"/>
    </location>
</feature>
<evidence type="ECO:0000259" key="6">
    <source>
        <dbReference type="Pfam" id="PF00155"/>
    </source>
</evidence>
<dbReference type="Pfam" id="PF00155">
    <property type="entry name" value="Aminotran_1_2"/>
    <property type="match status" value="1"/>
</dbReference>
<evidence type="ECO:0000256" key="5">
    <source>
        <dbReference type="ARBA" id="ARBA00022898"/>
    </source>
</evidence>
<accession>A0ABR3FWA4</accession>
<keyword evidence="8" id="KW-1185">Reference proteome</keyword>
<keyword evidence="3" id="KW-0032">Aminotransferase</keyword>
<dbReference type="InterPro" id="IPR050859">
    <property type="entry name" value="Class-I_PLP-dep_aminotransf"/>
</dbReference>
<dbReference type="InterPro" id="IPR004839">
    <property type="entry name" value="Aminotransferase_I/II_large"/>
</dbReference>
<name>A0ABR3FWA4_9AGAR</name>
<keyword evidence="5" id="KW-0663">Pyridoxal phosphate</keyword>
<comment type="cofactor">
    <cofactor evidence="1">
        <name>pyridoxal 5'-phosphate</name>
        <dbReference type="ChEBI" id="CHEBI:597326"/>
    </cofactor>
</comment>
<gene>
    <name evidence="7" type="ORF">V5O48_002456</name>
</gene>
<evidence type="ECO:0000313" key="7">
    <source>
        <dbReference type="EMBL" id="KAL0579527.1"/>
    </source>
</evidence>
<evidence type="ECO:0000256" key="2">
    <source>
        <dbReference type="ARBA" id="ARBA00007441"/>
    </source>
</evidence>
<evidence type="ECO:0000256" key="4">
    <source>
        <dbReference type="ARBA" id="ARBA00022679"/>
    </source>
</evidence>
<sequence>MSFEKRGEAIDLSHHLSDVARARNPSPLKDMMKYLGRPGVISLVGGLPNENYFPISSVSGEILVPDSFPLEDADKPSSSLSWFWRLFGKSSPAERTTPFTVHRFSDNDKDLTLATSLQYSMAKGLPQLMTMINEFTEKVYRPAYSNYATGIDLGNTDGIQKSILTLCNPGEGVFFGEWTYPSTINTIKPYGIHPVPLKMDSQGIRSDDLRDTLSGWDESVRGMPRPHVLYTIPVGQNPTGVTVGYERKKEIYGVCVDFDVIIIEDDPYYFLQAGPYVPKSDRRPDPLAALSDEEYIARLAPSYLRLDYQGRVIRLDSFSKNIAPGSRLGWATCNPLFAERLERATETSTQAPCGFGQIFVTSTLLQWKYEGYIRWLKGLRSQYKGRRDDFVDCLAEQFSLRETVRTEGHLEGCTVYEASLRAQNIFVDDKTPHVAVLSFVPPTSGMFVWLEVHFENHPLFGTLETTTLEMKLWTDLAEAGLVLGPGYLFSATRGENASRRRGHFRVSFSQCSLEEMKKSSKILSSVFREFMKLKSITVV</sequence>
<comment type="similarity">
    <text evidence="2">Belongs to the class-I pyridoxal-phosphate-dependent aminotransferase family.</text>
</comment>
<dbReference type="Proteomes" id="UP001465976">
    <property type="component" value="Unassembled WGS sequence"/>
</dbReference>
<protein>
    <recommendedName>
        <fullName evidence="6">Aminotransferase class I/classII large domain-containing protein</fullName>
    </recommendedName>
</protein>
<dbReference type="EMBL" id="JBAHYK010000056">
    <property type="protein sequence ID" value="KAL0579527.1"/>
    <property type="molecule type" value="Genomic_DNA"/>
</dbReference>
<dbReference type="Gene3D" id="3.40.640.10">
    <property type="entry name" value="Type I PLP-dependent aspartate aminotransferase-like (Major domain)"/>
    <property type="match status" value="1"/>
</dbReference>
<dbReference type="InterPro" id="IPR015421">
    <property type="entry name" value="PyrdxlP-dep_Trfase_major"/>
</dbReference>
<reference evidence="7 8" key="1">
    <citation type="submission" date="2024-02" db="EMBL/GenBank/DDBJ databases">
        <title>A draft genome for the cacao thread blight pathogen Marasmius crinis-equi.</title>
        <authorList>
            <person name="Cohen S.P."/>
            <person name="Baruah I.K."/>
            <person name="Amoako-Attah I."/>
            <person name="Bukari Y."/>
            <person name="Meinhardt L.W."/>
            <person name="Bailey B.A."/>
        </authorList>
    </citation>
    <scope>NUCLEOTIDE SEQUENCE [LARGE SCALE GENOMIC DNA]</scope>
    <source>
        <strain evidence="7 8">GH-76</strain>
    </source>
</reference>
<evidence type="ECO:0000256" key="1">
    <source>
        <dbReference type="ARBA" id="ARBA00001933"/>
    </source>
</evidence>
<organism evidence="7 8">
    <name type="scientific">Marasmius crinis-equi</name>
    <dbReference type="NCBI Taxonomy" id="585013"/>
    <lineage>
        <taxon>Eukaryota</taxon>
        <taxon>Fungi</taxon>
        <taxon>Dikarya</taxon>
        <taxon>Basidiomycota</taxon>
        <taxon>Agaricomycotina</taxon>
        <taxon>Agaricomycetes</taxon>
        <taxon>Agaricomycetidae</taxon>
        <taxon>Agaricales</taxon>
        <taxon>Marasmiineae</taxon>
        <taxon>Marasmiaceae</taxon>
        <taxon>Marasmius</taxon>
    </lineage>
</organism>
<dbReference type="SUPFAM" id="SSF53383">
    <property type="entry name" value="PLP-dependent transferases"/>
    <property type="match status" value="1"/>
</dbReference>
<keyword evidence="4" id="KW-0808">Transferase</keyword>
<comment type="caution">
    <text evidence="7">The sequence shown here is derived from an EMBL/GenBank/DDBJ whole genome shotgun (WGS) entry which is preliminary data.</text>
</comment>